<feature type="region of interest" description="Disordered" evidence="1">
    <location>
        <begin position="131"/>
        <end position="152"/>
    </location>
</feature>
<name>A0A7M1AUB6_9BACT</name>
<feature type="compositionally biased region" description="Low complexity" evidence="1">
    <location>
        <begin position="139"/>
        <end position="149"/>
    </location>
</feature>
<protein>
    <recommendedName>
        <fullName evidence="5">TonB C-terminal domain-containing protein</fullName>
    </recommendedName>
</protein>
<organism evidence="3 4">
    <name type="scientific">Sulfurimonas marina</name>
    <dbReference type="NCBI Taxonomy" id="2590551"/>
    <lineage>
        <taxon>Bacteria</taxon>
        <taxon>Pseudomonadati</taxon>
        <taxon>Campylobacterota</taxon>
        <taxon>Epsilonproteobacteria</taxon>
        <taxon>Campylobacterales</taxon>
        <taxon>Sulfurimonadaceae</taxon>
        <taxon>Sulfurimonas</taxon>
    </lineage>
</organism>
<proteinExistence type="predicted"/>
<gene>
    <name evidence="3" type="ORF">FJR03_04265</name>
</gene>
<dbReference type="SUPFAM" id="SSF74653">
    <property type="entry name" value="TolA/TonB C-terminal domain"/>
    <property type="match status" value="1"/>
</dbReference>
<reference evidence="3 4" key="1">
    <citation type="submission" date="2019-06" db="EMBL/GenBank/DDBJ databases">
        <title>Sulfurimonas gotlandica sp. nov., a chemoautotrophic and psychrotolerant epsilonproteobacterium isolated from a pelagic redoxcline, and an emended description of the genus Sulfurimonas.</title>
        <authorList>
            <person name="Wang S."/>
            <person name="Jiang L."/>
            <person name="Shao Z."/>
        </authorList>
    </citation>
    <scope>NUCLEOTIDE SEQUENCE [LARGE SCALE GENOMIC DNA]</scope>
    <source>
        <strain evidence="3 4">B2</strain>
    </source>
</reference>
<keyword evidence="2" id="KW-1133">Transmembrane helix</keyword>
<dbReference type="AlphaFoldDB" id="A0A7M1AUB6"/>
<evidence type="ECO:0008006" key="5">
    <source>
        <dbReference type="Google" id="ProtNLM"/>
    </source>
</evidence>
<evidence type="ECO:0000313" key="4">
    <source>
        <dbReference type="Proteomes" id="UP000593910"/>
    </source>
</evidence>
<accession>A0A7M1AUB6</accession>
<evidence type="ECO:0000313" key="3">
    <source>
        <dbReference type="EMBL" id="QOP41000.1"/>
    </source>
</evidence>
<dbReference type="RefSeq" id="WP_193114419.1">
    <property type="nucleotide sequence ID" value="NZ_CP041165.1"/>
</dbReference>
<dbReference type="Pfam" id="PF13103">
    <property type="entry name" value="TonB_2"/>
    <property type="match status" value="1"/>
</dbReference>
<sequence length="243" mass="27876">MVRDDKYFYISGFISLSLFLIFLILFATLLFSASQTKKYGLKKDNYVSISLTTPVVTKPHTKKKVEKQQSIITETSEVTKDVDVNDLFSDVWTQKIDHTKTKPKKVNSKRIQEISKRVKTSKENEVESISEKLKSLDTSNNEQEQQSSSTADEVNEYLAKIQAIVYENFSPPMNSEGNKVQIVIELDAIGKMLDFRVLTYSSNEALNQEADKIKMRLSNIMFPKNPEHHSFRAIINLIPENKE</sequence>
<keyword evidence="4" id="KW-1185">Reference proteome</keyword>
<evidence type="ECO:0000256" key="1">
    <source>
        <dbReference type="SAM" id="MobiDB-lite"/>
    </source>
</evidence>
<evidence type="ECO:0000256" key="2">
    <source>
        <dbReference type="SAM" id="Phobius"/>
    </source>
</evidence>
<dbReference type="KEGG" id="smax:FJR03_04265"/>
<dbReference type="Gene3D" id="3.30.1150.10">
    <property type="match status" value="1"/>
</dbReference>
<dbReference type="EMBL" id="CP041165">
    <property type="protein sequence ID" value="QOP41000.1"/>
    <property type="molecule type" value="Genomic_DNA"/>
</dbReference>
<keyword evidence="2" id="KW-0812">Transmembrane</keyword>
<keyword evidence="2" id="KW-0472">Membrane</keyword>
<feature type="transmembrane region" description="Helical" evidence="2">
    <location>
        <begin position="6"/>
        <end position="33"/>
    </location>
</feature>
<dbReference type="Proteomes" id="UP000593910">
    <property type="component" value="Chromosome"/>
</dbReference>